<feature type="transmembrane region" description="Helical" evidence="8">
    <location>
        <begin position="188"/>
        <end position="206"/>
    </location>
</feature>
<dbReference type="SUPFAM" id="SSF103190">
    <property type="entry name" value="Sensory domain-like"/>
    <property type="match status" value="1"/>
</dbReference>
<evidence type="ECO:0000313" key="10">
    <source>
        <dbReference type="EMBL" id="AXI03565.1"/>
    </source>
</evidence>
<keyword evidence="7 8" id="KW-1133">Transmembrane helix</keyword>
<dbReference type="GO" id="GO:0000155">
    <property type="term" value="F:phosphorelay sensor kinase activity"/>
    <property type="evidence" value="ECO:0007669"/>
    <property type="project" value="InterPro"/>
</dbReference>
<evidence type="ECO:0000313" key="11">
    <source>
        <dbReference type="Proteomes" id="UP000253940"/>
    </source>
</evidence>
<dbReference type="InterPro" id="IPR003661">
    <property type="entry name" value="HisK_dim/P_dom"/>
</dbReference>
<dbReference type="CDD" id="cd00082">
    <property type="entry name" value="HisKA"/>
    <property type="match status" value="1"/>
</dbReference>
<dbReference type="NCBIfam" id="NF008312">
    <property type="entry name" value="PRK11100.1"/>
    <property type="match status" value="1"/>
</dbReference>
<dbReference type="PANTHER" id="PTHR45436:SF10">
    <property type="entry name" value="HISTIDINE KINASE"/>
    <property type="match status" value="1"/>
</dbReference>
<comment type="catalytic activity">
    <reaction evidence="1">
        <text>ATP + protein L-histidine = ADP + protein N-phospho-L-histidine.</text>
        <dbReference type="EC" id="2.7.13.3"/>
    </reaction>
</comment>
<feature type="domain" description="Histidine kinase" evidence="9">
    <location>
        <begin position="278"/>
        <end position="497"/>
    </location>
</feature>
<evidence type="ECO:0000256" key="3">
    <source>
        <dbReference type="ARBA" id="ARBA00022553"/>
    </source>
</evidence>
<dbReference type="InterPro" id="IPR036890">
    <property type="entry name" value="HATPase_C_sf"/>
</dbReference>
<proteinExistence type="predicted"/>
<keyword evidence="3" id="KW-0597">Phosphoprotein</keyword>
<dbReference type="SMART" id="SM00388">
    <property type="entry name" value="HisKA"/>
    <property type="match status" value="1"/>
</dbReference>
<dbReference type="Pfam" id="PF02518">
    <property type="entry name" value="HATPase_c"/>
    <property type="match status" value="1"/>
</dbReference>
<dbReference type="Gene3D" id="3.30.450.20">
    <property type="entry name" value="PAS domain"/>
    <property type="match status" value="1"/>
</dbReference>
<dbReference type="EC" id="2.7.13.3" evidence="2"/>
<dbReference type="PROSITE" id="PS50109">
    <property type="entry name" value="HIS_KIN"/>
    <property type="match status" value="1"/>
</dbReference>
<dbReference type="InterPro" id="IPR036097">
    <property type="entry name" value="HisK_dim/P_sf"/>
</dbReference>
<organism evidence="10 11">
    <name type="scientific">Aquirhabdus parva</name>
    <dbReference type="NCBI Taxonomy" id="2283318"/>
    <lineage>
        <taxon>Bacteria</taxon>
        <taxon>Pseudomonadati</taxon>
        <taxon>Pseudomonadota</taxon>
        <taxon>Gammaproteobacteria</taxon>
        <taxon>Moraxellales</taxon>
        <taxon>Moraxellaceae</taxon>
        <taxon>Aquirhabdus</taxon>
    </lineage>
</organism>
<dbReference type="KEGG" id="mbah:HYN46_12395"/>
<evidence type="ECO:0000256" key="7">
    <source>
        <dbReference type="ARBA" id="ARBA00022989"/>
    </source>
</evidence>
<dbReference type="RefSeq" id="WP_114899673.1">
    <property type="nucleotide sequence ID" value="NZ_CP031222.1"/>
</dbReference>
<evidence type="ECO:0000256" key="4">
    <source>
        <dbReference type="ARBA" id="ARBA00022679"/>
    </source>
</evidence>
<keyword evidence="6 10" id="KW-0418">Kinase</keyword>
<evidence type="ECO:0000259" key="9">
    <source>
        <dbReference type="PROSITE" id="PS50109"/>
    </source>
</evidence>
<dbReference type="Gene3D" id="1.10.287.130">
    <property type="match status" value="1"/>
</dbReference>
<keyword evidence="5 8" id="KW-0812">Transmembrane</keyword>
<keyword evidence="11" id="KW-1185">Reference proteome</keyword>
<evidence type="ECO:0000256" key="8">
    <source>
        <dbReference type="SAM" id="Phobius"/>
    </source>
</evidence>
<dbReference type="InterPro" id="IPR050428">
    <property type="entry name" value="TCS_sensor_his_kinase"/>
</dbReference>
<gene>
    <name evidence="10" type="ORF">HYN46_12395</name>
</gene>
<dbReference type="SUPFAM" id="SSF55874">
    <property type="entry name" value="ATPase domain of HSP90 chaperone/DNA topoisomerase II/histidine kinase"/>
    <property type="match status" value="1"/>
</dbReference>
<reference evidence="10 11" key="1">
    <citation type="submission" date="2018-07" db="EMBL/GenBank/DDBJ databases">
        <title>Genome sequencing of Moraxellaceae gen. HYN0046.</title>
        <authorList>
            <person name="Kim M."/>
            <person name="Yi H."/>
        </authorList>
    </citation>
    <scope>NUCLEOTIDE SEQUENCE [LARGE SCALE GENOMIC DNA]</scope>
    <source>
        <strain evidence="10 11">HYN0046</strain>
    </source>
</reference>
<dbReference type="Pfam" id="PF00512">
    <property type="entry name" value="HisKA"/>
    <property type="match status" value="1"/>
</dbReference>
<dbReference type="AlphaFoldDB" id="A0A345P8F6"/>
<dbReference type="InterPro" id="IPR029151">
    <property type="entry name" value="Sensor-like_sf"/>
</dbReference>
<evidence type="ECO:0000256" key="2">
    <source>
        <dbReference type="ARBA" id="ARBA00012438"/>
    </source>
</evidence>
<sequence length="497" mass="56079">MSIFLRIWLAFAIVLLVGSYFTLSAMQNQIKPSVRQVVEEILADNANIIATLIATDVANGQVQTPEFQQKMQQILSRKLDAKIWNQQKDNISQQLYITDSKGVVLYDSQGLAVGHDYSRWNDVYLTLRGHYGVRSTRTNPNDASTSTMYVAAPILWQGQLIGVLSLAKPGISVQPYIDRAQHEMMFRAVWIVLLSLIVSGGVAWWLRHGIEQVRRYALAFTPRSATESHSQDSGYAPSKPAKPLRFWIARELNDLTKTIDDMREALAGKAYVENYVHTLTHELKSPLTAIAASAELLQDDLPTTDRLRFAKNIHEQTERLQLLIERLLLLTRLEKQQDHLEQPLDRQPVLLIEQFKQLLHERSALIETRQLQITQDIPNNTTLNAEPFWLGQALGNLLDNAIDFTPQGGRILISAGLATDQEHSLRIQIQNDGQAIPDYALPQVFDRYFSLPRPGSGRKSTGIGLTLVREVMALHQGYAQIENIANGVLVSLYFKQT</sequence>
<dbReference type="Gene3D" id="3.30.565.10">
    <property type="entry name" value="Histidine kinase-like ATPase, C-terminal domain"/>
    <property type="match status" value="1"/>
</dbReference>
<evidence type="ECO:0000256" key="6">
    <source>
        <dbReference type="ARBA" id="ARBA00022777"/>
    </source>
</evidence>
<dbReference type="EMBL" id="CP031222">
    <property type="protein sequence ID" value="AXI03565.1"/>
    <property type="molecule type" value="Genomic_DNA"/>
</dbReference>
<dbReference type="InterPro" id="IPR003594">
    <property type="entry name" value="HATPase_dom"/>
</dbReference>
<protein>
    <recommendedName>
        <fullName evidence="2">histidine kinase</fullName>
        <ecNumber evidence="2">2.7.13.3</ecNumber>
    </recommendedName>
</protein>
<dbReference type="InterPro" id="IPR005467">
    <property type="entry name" value="His_kinase_dom"/>
</dbReference>
<keyword evidence="4" id="KW-0808">Transferase</keyword>
<feature type="transmembrane region" description="Helical" evidence="8">
    <location>
        <begin position="6"/>
        <end position="26"/>
    </location>
</feature>
<keyword evidence="8" id="KW-0472">Membrane</keyword>
<name>A0A345P8F6_9GAMM</name>
<accession>A0A345P8F6</accession>
<evidence type="ECO:0000256" key="1">
    <source>
        <dbReference type="ARBA" id="ARBA00000085"/>
    </source>
</evidence>
<dbReference type="SUPFAM" id="SSF47384">
    <property type="entry name" value="Homodimeric domain of signal transducing histidine kinase"/>
    <property type="match status" value="1"/>
</dbReference>
<dbReference type="Proteomes" id="UP000253940">
    <property type="component" value="Chromosome"/>
</dbReference>
<dbReference type="SMART" id="SM00387">
    <property type="entry name" value="HATPase_c"/>
    <property type="match status" value="1"/>
</dbReference>
<evidence type="ECO:0000256" key="5">
    <source>
        <dbReference type="ARBA" id="ARBA00022692"/>
    </source>
</evidence>
<dbReference type="PANTHER" id="PTHR45436">
    <property type="entry name" value="SENSOR HISTIDINE KINASE YKOH"/>
    <property type="match status" value="1"/>
</dbReference>
<dbReference type="OrthoDB" id="9806130at2"/>